<dbReference type="EMBL" id="HBUF01638966">
    <property type="protein sequence ID" value="CAG6784643.1"/>
    <property type="molecule type" value="Transcribed_RNA"/>
</dbReference>
<name>A0A8D9BGA7_9HEMI</name>
<keyword evidence="1" id="KW-0812">Transmembrane</keyword>
<keyword evidence="1" id="KW-0472">Membrane</keyword>
<feature type="transmembrane region" description="Helical" evidence="1">
    <location>
        <begin position="7"/>
        <end position="24"/>
    </location>
</feature>
<dbReference type="AlphaFoldDB" id="A0A8D9BGA7"/>
<protein>
    <submittedName>
        <fullName evidence="2">Uncharacterized protein</fullName>
    </submittedName>
</protein>
<keyword evidence="1" id="KW-1133">Transmembrane helix</keyword>
<accession>A0A8D9BGA7</accession>
<organism evidence="2">
    <name type="scientific">Cacopsylla melanoneura</name>
    <dbReference type="NCBI Taxonomy" id="428564"/>
    <lineage>
        <taxon>Eukaryota</taxon>
        <taxon>Metazoa</taxon>
        <taxon>Ecdysozoa</taxon>
        <taxon>Arthropoda</taxon>
        <taxon>Hexapoda</taxon>
        <taxon>Insecta</taxon>
        <taxon>Pterygota</taxon>
        <taxon>Neoptera</taxon>
        <taxon>Paraneoptera</taxon>
        <taxon>Hemiptera</taxon>
        <taxon>Sternorrhyncha</taxon>
        <taxon>Psylloidea</taxon>
        <taxon>Psyllidae</taxon>
        <taxon>Psyllinae</taxon>
        <taxon>Cacopsylla</taxon>
    </lineage>
</organism>
<sequence length="105" mass="12792">MQLCRNNVYVICYIIKLFLRAVYLDFEYLYFLYQMLAGFGPLIQIVLRYFQCTLFTYMFFVFRNSFDTNFKTHFQYFNYFTSASLQLTTSIFKMTPSWRSVNNLS</sequence>
<evidence type="ECO:0000256" key="1">
    <source>
        <dbReference type="SAM" id="Phobius"/>
    </source>
</evidence>
<feature type="transmembrane region" description="Helical" evidence="1">
    <location>
        <begin position="30"/>
        <end position="50"/>
    </location>
</feature>
<reference evidence="2" key="1">
    <citation type="submission" date="2021-05" db="EMBL/GenBank/DDBJ databases">
        <authorList>
            <person name="Alioto T."/>
            <person name="Alioto T."/>
            <person name="Gomez Garrido J."/>
        </authorList>
    </citation>
    <scope>NUCLEOTIDE SEQUENCE</scope>
</reference>
<evidence type="ECO:0000313" key="2">
    <source>
        <dbReference type="EMBL" id="CAG6784643.1"/>
    </source>
</evidence>
<proteinExistence type="predicted"/>